<organism evidence="2 3">
    <name type="scientific">Rotaria magnacalcarata</name>
    <dbReference type="NCBI Taxonomy" id="392030"/>
    <lineage>
        <taxon>Eukaryota</taxon>
        <taxon>Metazoa</taxon>
        <taxon>Spiralia</taxon>
        <taxon>Gnathifera</taxon>
        <taxon>Rotifera</taxon>
        <taxon>Eurotatoria</taxon>
        <taxon>Bdelloidea</taxon>
        <taxon>Philodinida</taxon>
        <taxon>Philodinidae</taxon>
        <taxon>Rotaria</taxon>
    </lineage>
</organism>
<dbReference type="SUPFAM" id="SSF53300">
    <property type="entry name" value="vWA-like"/>
    <property type="match status" value="1"/>
</dbReference>
<dbReference type="PRINTS" id="PR00450">
    <property type="entry name" value="RECOVERIN"/>
</dbReference>
<protein>
    <recommendedName>
        <fullName evidence="1">SNTX MACPF/CDC-like domain-containing protein</fullName>
    </recommendedName>
</protein>
<dbReference type="AlphaFoldDB" id="A0A816WT94"/>
<evidence type="ECO:0000313" key="3">
    <source>
        <dbReference type="Proteomes" id="UP000663824"/>
    </source>
</evidence>
<proteinExistence type="predicted"/>
<dbReference type="Gene3D" id="3.40.50.410">
    <property type="entry name" value="von Willebrand factor, type A domain"/>
    <property type="match status" value="1"/>
</dbReference>
<dbReference type="Gene3D" id="1.10.238.10">
    <property type="entry name" value="EF-hand"/>
    <property type="match status" value="1"/>
</dbReference>
<dbReference type="Pfam" id="PF24674">
    <property type="entry name" value="MACPF_SNTX"/>
    <property type="match status" value="1"/>
</dbReference>
<name>A0A816WT94_9BILA</name>
<dbReference type="PANTHER" id="PTHR31594:SF14">
    <property type="entry name" value="FIBRONECTIN TYPE-III DOMAIN-CONTAINING PROTEIN"/>
    <property type="match status" value="1"/>
</dbReference>
<evidence type="ECO:0000313" key="2">
    <source>
        <dbReference type="EMBL" id="CAF2138388.1"/>
    </source>
</evidence>
<comment type="caution">
    <text evidence="2">The sequence shown here is derived from an EMBL/GenBank/DDBJ whole genome shotgun (WGS) entry which is preliminary data.</text>
</comment>
<dbReference type="PANTHER" id="PTHR31594">
    <property type="entry name" value="AIG1-TYPE G DOMAIN-CONTAINING PROTEIN"/>
    <property type="match status" value="1"/>
</dbReference>
<dbReference type="EMBL" id="CAJNRE010015559">
    <property type="protein sequence ID" value="CAF2138388.1"/>
    <property type="molecule type" value="Genomic_DNA"/>
</dbReference>
<evidence type="ECO:0000259" key="1">
    <source>
        <dbReference type="Pfam" id="PF24674"/>
    </source>
</evidence>
<dbReference type="InterPro" id="IPR056072">
    <property type="entry name" value="SNTX_MACPF/CDC-like_dom"/>
</dbReference>
<dbReference type="InterPro" id="IPR011992">
    <property type="entry name" value="EF-hand-dom_pair"/>
</dbReference>
<sequence length="900" mass="102251">MTTAGAVERKALGRHGIIGSLYDIRTDKLEGGNLFNRELPSSFIQLQDSANVSYHIDFNNSQQETFNNMNIEASLKLSLGCGLIDVTGSAKYLKQTKTNSHTVRVTFMYKAKTKQEHLLINTADLYKYFSLDALENPNATHVVIGILWGANVAATFERIVENRDAVEKLEGRLSVALKKVAVKIEGSANIAFEDANRTAFESLSASFSGDVLIKDCPQTIDAVMKTYENIPALLEPLNGGKGRPLEFILYPLKRMAQMFNFKLKIERLIKEVSEHLVIRIESIFEQLSVATRKFNDFLNEVKPWEQYIPTDWLKVIKERKAKHAGDELKTQRQMASLLEKIRVGTTEESEMKELIDKFDIDNPCSELSIDRFSKENNHVKTKIETLKKVSPDRSLLLTQIDSIDDIILNFYDNEVYLLHICERWSKKNKRNMLKQMRFFSQLKTKEPDNTNSIFRVIDHDLHSDLDERPEDCVVYYATHRSIESHDFLHDSLAKLSRSQISSILKQNPSLAERDLLEWHADFMKEHPSGELSKNDFITEFGKLFPRGNSANYCNHVFSTIDSDKGGKITFVKYMSAVAPMQPGNLKTRLSLIFAQCDHDGRQNIDATKLVKFLEVVAELQHGEKAVDTASARLVAKGMLEYFGKSQDKTLTKEEFIQCCEQDYKFLVPFLLITKNTYWFTTDTYCFSIDTPLTVEICFVMDCAASMGSWIQACKQHIKAIADGIQKEMKAKYDKDSVLCMAFVAYRDYRPVETKIATQQPSGGGDLCEDVQGGFDKALKLNWTKNTMSRAAQILVWVGDAPGHTPFCHNGGSDWDSYLGGLPDVPLMKDLVNGIKNRGIFLLLSDFTDNVRTMIENIEQIYRNDRKENQVKRIKLNSADTSSLLNGVMQEVNTIIASEFM</sequence>
<dbReference type="InterPro" id="IPR052090">
    <property type="entry name" value="Cytolytic_pore-forming_toxin"/>
</dbReference>
<accession>A0A816WT94</accession>
<dbReference type="Proteomes" id="UP000663824">
    <property type="component" value="Unassembled WGS sequence"/>
</dbReference>
<gene>
    <name evidence="2" type="ORF">MBJ925_LOCUS29020</name>
</gene>
<dbReference type="InterPro" id="IPR036465">
    <property type="entry name" value="vWFA_dom_sf"/>
</dbReference>
<feature type="domain" description="SNTX MACPF/CDC-like" evidence="1">
    <location>
        <begin position="7"/>
        <end position="181"/>
    </location>
</feature>
<dbReference type="SUPFAM" id="SSF47473">
    <property type="entry name" value="EF-hand"/>
    <property type="match status" value="1"/>
</dbReference>
<reference evidence="2" key="1">
    <citation type="submission" date="2021-02" db="EMBL/GenBank/DDBJ databases">
        <authorList>
            <person name="Nowell W R."/>
        </authorList>
    </citation>
    <scope>NUCLEOTIDE SEQUENCE</scope>
</reference>